<sequence>MNHQMAWRQKQSQLFNYLNLKAHAKLQHVAASAKGDLSPRKQRIAAQQRKWREELRVEKETHGAGTVSGGTTTLSLHSTERAVLLPSERVPIHHHVHHVHQGHSQAHISTLDSHDSSDEGIDSQGRPLPFKFCPGYMRNLKLQSFLKEVQLQQDVIELHDGRRVEEPRLTGWQSDIGATFEYSGKIMRPSGPLSPEIRKVRDQLIDLTGVKFDSVLINYYKDGRCGMRFHSDPLYGCWTSSTAVVSIGQARRFVFRETHNVQSRWEYTVKTGDVVFMFGDCQDRLQHCIKVEREDKGALEMGPRMSLVFKQRALL</sequence>
<keyword evidence="4" id="KW-1185">Reference proteome</keyword>
<dbReference type="STRING" id="1157962.A0A250WY46"/>
<proteinExistence type="inferred from homology"/>
<dbReference type="PROSITE" id="PS51471">
    <property type="entry name" value="FE2OG_OXY"/>
    <property type="match status" value="1"/>
</dbReference>
<dbReference type="InterPro" id="IPR032854">
    <property type="entry name" value="ALKBH3"/>
</dbReference>
<dbReference type="Pfam" id="PF13532">
    <property type="entry name" value="2OG-FeII_Oxy_2"/>
    <property type="match status" value="1"/>
</dbReference>
<dbReference type="EMBL" id="BEGY01000013">
    <property type="protein sequence ID" value="GAX75757.1"/>
    <property type="molecule type" value="Genomic_DNA"/>
</dbReference>
<feature type="domain" description="Fe2OG dioxygenase" evidence="2">
    <location>
        <begin position="211"/>
        <end position="313"/>
    </location>
</feature>
<dbReference type="AlphaFoldDB" id="A0A250WY46"/>
<dbReference type="InterPro" id="IPR027450">
    <property type="entry name" value="AlkB-like"/>
</dbReference>
<protein>
    <recommendedName>
        <fullName evidence="2">Fe2OG dioxygenase domain-containing protein</fullName>
    </recommendedName>
</protein>
<dbReference type="PANTHER" id="PTHR31212:SF4">
    <property type="entry name" value="ALPHA-KETOGLUTARATE-DEPENDENT DIOXYGENASE ALKB HOMOLOG 3"/>
    <property type="match status" value="1"/>
</dbReference>
<dbReference type="InterPro" id="IPR037151">
    <property type="entry name" value="AlkB-like_sf"/>
</dbReference>
<dbReference type="OrthoDB" id="545910at2759"/>
<dbReference type="Proteomes" id="UP000232323">
    <property type="component" value="Unassembled WGS sequence"/>
</dbReference>
<evidence type="ECO:0000313" key="4">
    <source>
        <dbReference type="Proteomes" id="UP000232323"/>
    </source>
</evidence>
<evidence type="ECO:0000313" key="3">
    <source>
        <dbReference type="EMBL" id="GAX75757.1"/>
    </source>
</evidence>
<dbReference type="InterPro" id="IPR005123">
    <property type="entry name" value="Oxoglu/Fe-dep_dioxygenase_dom"/>
</dbReference>
<dbReference type="GO" id="GO:0006307">
    <property type="term" value="P:DNA alkylation repair"/>
    <property type="evidence" value="ECO:0007669"/>
    <property type="project" value="InterPro"/>
</dbReference>
<accession>A0A250WY46</accession>
<dbReference type="GO" id="GO:0051213">
    <property type="term" value="F:dioxygenase activity"/>
    <property type="evidence" value="ECO:0007669"/>
    <property type="project" value="InterPro"/>
</dbReference>
<dbReference type="Gene3D" id="2.60.120.590">
    <property type="entry name" value="Alpha-ketoglutarate-dependent dioxygenase AlkB-like"/>
    <property type="match status" value="1"/>
</dbReference>
<dbReference type="SUPFAM" id="SSF51197">
    <property type="entry name" value="Clavaminate synthase-like"/>
    <property type="match status" value="1"/>
</dbReference>
<comment type="similarity">
    <text evidence="1">Belongs to the alkB family.</text>
</comment>
<reference evidence="3 4" key="1">
    <citation type="submission" date="2017-08" db="EMBL/GenBank/DDBJ databases">
        <title>Acidophilic green algal genome provides insights into adaptation to an acidic environment.</title>
        <authorList>
            <person name="Hirooka S."/>
            <person name="Hirose Y."/>
            <person name="Kanesaki Y."/>
            <person name="Higuchi S."/>
            <person name="Fujiwara T."/>
            <person name="Onuma R."/>
            <person name="Era A."/>
            <person name="Ohbayashi R."/>
            <person name="Uzuka A."/>
            <person name="Nozaki H."/>
            <person name="Yoshikawa H."/>
            <person name="Miyagishima S.Y."/>
        </authorList>
    </citation>
    <scope>NUCLEOTIDE SEQUENCE [LARGE SCALE GENOMIC DNA]</scope>
    <source>
        <strain evidence="3 4">NIES-2499</strain>
    </source>
</reference>
<gene>
    <name evidence="3" type="ORF">CEUSTIGMA_g3200.t1</name>
</gene>
<comment type="caution">
    <text evidence="3">The sequence shown here is derived from an EMBL/GenBank/DDBJ whole genome shotgun (WGS) entry which is preliminary data.</text>
</comment>
<evidence type="ECO:0000256" key="1">
    <source>
        <dbReference type="ARBA" id="ARBA00007879"/>
    </source>
</evidence>
<name>A0A250WY46_9CHLO</name>
<dbReference type="PANTHER" id="PTHR31212">
    <property type="entry name" value="ALPHA-KETOGLUTARATE-DEPENDENT DIOXYGENASE ALKB HOMOLOG 3"/>
    <property type="match status" value="1"/>
</dbReference>
<evidence type="ECO:0000259" key="2">
    <source>
        <dbReference type="PROSITE" id="PS51471"/>
    </source>
</evidence>
<organism evidence="3 4">
    <name type="scientific">Chlamydomonas eustigma</name>
    <dbReference type="NCBI Taxonomy" id="1157962"/>
    <lineage>
        <taxon>Eukaryota</taxon>
        <taxon>Viridiplantae</taxon>
        <taxon>Chlorophyta</taxon>
        <taxon>core chlorophytes</taxon>
        <taxon>Chlorophyceae</taxon>
        <taxon>CS clade</taxon>
        <taxon>Chlamydomonadales</taxon>
        <taxon>Chlamydomonadaceae</taxon>
        <taxon>Chlamydomonas</taxon>
    </lineage>
</organism>